<dbReference type="GO" id="GO:0022625">
    <property type="term" value="C:cytosolic large ribosomal subunit"/>
    <property type="evidence" value="ECO:0007669"/>
    <property type="project" value="TreeGrafter"/>
</dbReference>
<dbReference type="InterPro" id="IPR020930">
    <property type="entry name" value="Ribosomal_uL5_bac-type"/>
</dbReference>
<evidence type="ECO:0000313" key="9">
    <source>
        <dbReference type="Proteomes" id="UP000032946"/>
    </source>
</evidence>
<sequence length="201" mass="21534">MEITVQCQKRPSGSKPRALRREGLIPAVLYGHKGAESEELTIDAKSAENLMKKGAVNHTLIQLNIPDLSWAGKALLREVQTHPWKGFPYHLSFFSVGTLESVEVTIPLNFIGEPIGVKNSGGMLDLVITEVQVNCKPGNIPEAIDVEVSSLEVGDALHISELQLPEGVEVIAEADQVVASILYRGGGQAEDGEGETEAATA</sequence>
<keyword evidence="4 5" id="KW-0687">Ribonucleoprotein</keyword>
<keyword evidence="3 5" id="KW-0689">Ribosomal protein</keyword>
<dbReference type="InterPro" id="IPR037121">
    <property type="entry name" value="Ribosomal_bL25_C"/>
</dbReference>
<keyword evidence="2 5" id="KW-0694">RNA-binding</keyword>
<dbReference type="CDD" id="cd00495">
    <property type="entry name" value="Ribosomal_L25_TL5_CTC"/>
    <property type="match status" value="1"/>
</dbReference>
<dbReference type="GO" id="GO:0008097">
    <property type="term" value="F:5S rRNA binding"/>
    <property type="evidence" value="ECO:0007669"/>
    <property type="project" value="InterPro"/>
</dbReference>
<organism evidence="8 9">
    <name type="scientific">Limnospira indica PCC 8005</name>
    <dbReference type="NCBI Taxonomy" id="376219"/>
    <lineage>
        <taxon>Bacteria</taxon>
        <taxon>Bacillati</taxon>
        <taxon>Cyanobacteriota</taxon>
        <taxon>Cyanophyceae</taxon>
        <taxon>Oscillatoriophycideae</taxon>
        <taxon>Oscillatoriales</taxon>
        <taxon>Sirenicapillariaceae</taxon>
        <taxon>Limnospira</taxon>
    </lineage>
</organism>
<dbReference type="InterPro" id="IPR020056">
    <property type="entry name" value="Rbsml_bL25/Gln-tRNA_synth_N"/>
</dbReference>
<dbReference type="InterPro" id="IPR020057">
    <property type="entry name" value="Ribosomal_bL25_b-dom"/>
</dbReference>
<dbReference type="GO" id="GO:0003735">
    <property type="term" value="F:structural constituent of ribosome"/>
    <property type="evidence" value="ECO:0007669"/>
    <property type="project" value="InterPro"/>
</dbReference>
<dbReference type="Proteomes" id="UP000032946">
    <property type="component" value="Chromosome"/>
</dbReference>
<dbReference type="Gene3D" id="2.170.120.20">
    <property type="entry name" value="Ribosomal protein L25, beta domain"/>
    <property type="match status" value="1"/>
</dbReference>
<dbReference type="InterPro" id="IPR011035">
    <property type="entry name" value="Ribosomal_bL25/Gln-tRNA_synth"/>
</dbReference>
<dbReference type="NCBIfam" id="TIGR00731">
    <property type="entry name" value="bL25_bact_ctc"/>
    <property type="match status" value="1"/>
</dbReference>
<comment type="similarity">
    <text evidence="5">Belongs to the bacterial ribosomal protein bL25 family. CTC subfamily.</text>
</comment>
<evidence type="ECO:0000259" key="6">
    <source>
        <dbReference type="Pfam" id="PF01386"/>
    </source>
</evidence>
<dbReference type="GO" id="GO:0006412">
    <property type="term" value="P:translation"/>
    <property type="evidence" value="ECO:0007669"/>
    <property type="project" value="UniProtKB-UniRule"/>
</dbReference>
<reference evidence="8 9" key="1">
    <citation type="submission" date="2014-02" db="EMBL/GenBank/DDBJ databases">
        <authorList>
            <person name="Genoscope - CEA"/>
        </authorList>
    </citation>
    <scope>NUCLEOTIDE SEQUENCE [LARGE SCALE GENOMIC DNA]</scope>
    <source>
        <strain evidence="8 9">PCC 8005</strain>
    </source>
</reference>
<dbReference type="PANTHER" id="PTHR33284">
    <property type="entry name" value="RIBOSOMAL PROTEIN L25/GLN-TRNA SYNTHETASE, ANTI-CODON-BINDING DOMAIN-CONTAINING PROTEIN"/>
    <property type="match status" value="1"/>
</dbReference>
<protein>
    <recommendedName>
        <fullName evidence="5">Large ribosomal subunit protein bL25</fullName>
    </recommendedName>
    <alternativeName>
        <fullName evidence="5">General stress protein CTC</fullName>
    </alternativeName>
</protein>
<evidence type="ECO:0000256" key="2">
    <source>
        <dbReference type="ARBA" id="ARBA00022884"/>
    </source>
</evidence>
<evidence type="ECO:0000259" key="7">
    <source>
        <dbReference type="Pfam" id="PF14693"/>
    </source>
</evidence>
<comment type="subunit">
    <text evidence="5">Part of the 50S ribosomal subunit; part of the 5S rRNA/L5/L18/L25 subcomplex. Contacts the 5S rRNA. Binds to the 5S rRNA independently of L5 and L18.</text>
</comment>
<dbReference type="NCBIfam" id="NF004612">
    <property type="entry name" value="PRK05943.1"/>
    <property type="match status" value="1"/>
</dbReference>
<feature type="domain" description="Large ribosomal subunit protein bL25 L25" evidence="6">
    <location>
        <begin position="6"/>
        <end position="93"/>
    </location>
</feature>
<keyword evidence="9" id="KW-1185">Reference proteome</keyword>
<dbReference type="InterPro" id="IPR029751">
    <property type="entry name" value="Ribosomal_L25_dom"/>
</dbReference>
<evidence type="ECO:0000256" key="3">
    <source>
        <dbReference type="ARBA" id="ARBA00022980"/>
    </source>
</evidence>
<feature type="domain" description="Large ribosomal subunit protein bL25 beta" evidence="7">
    <location>
        <begin position="102"/>
        <end position="182"/>
    </location>
</feature>
<dbReference type="HAMAP" id="MF_01334">
    <property type="entry name" value="Ribosomal_bL25_CTC"/>
    <property type="match status" value="1"/>
</dbReference>
<comment type="function">
    <text evidence="5">This is one of the proteins that binds to the 5S RNA in the ribosome where it forms part of the central protuberance.</text>
</comment>
<dbReference type="PANTHER" id="PTHR33284:SF1">
    <property type="entry name" value="RIBOSOMAL PROTEIN L25_GLN-TRNA SYNTHETASE, ANTI-CODON-BINDING DOMAIN-CONTAINING PROTEIN"/>
    <property type="match status" value="1"/>
</dbReference>
<dbReference type="AlphaFoldDB" id="A0A9P1KBH5"/>
<dbReference type="InterPro" id="IPR001021">
    <property type="entry name" value="Ribosomal_bL25_long"/>
</dbReference>
<dbReference type="Gene3D" id="2.40.240.10">
    <property type="entry name" value="Ribosomal Protein L25, Chain P"/>
    <property type="match status" value="1"/>
</dbReference>
<dbReference type="RefSeq" id="WP_006622100.1">
    <property type="nucleotide sequence ID" value="NZ_FO818640.1"/>
</dbReference>
<evidence type="ECO:0000256" key="1">
    <source>
        <dbReference type="ARBA" id="ARBA00022730"/>
    </source>
</evidence>
<dbReference type="Pfam" id="PF14693">
    <property type="entry name" value="Ribosomal_TL5_C"/>
    <property type="match status" value="1"/>
</dbReference>
<dbReference type="Pfam" id="PF01386">
    <property type="entry name" value="Ribosomal_L25p"/>
    <property type="match status" value="1"/>
</dbReference>
<name>A0A9P1KBH5_9CYAN</name>
<gene>
    <name evidence="5 8" type="primary">rplY</name>
    <name evidence="5" type="synonym">ctc</name>
    <name evidence="8" type="ORF">ARTHRO_10197</name>
</gene>
<evidence type="ECO:0000313" key="8">
    <source>
        <dbReference type="EMBL" id="CDM92524.1"/>
    </source>
</evidence>
<keyword evidence="1 5" id="KW-0699">rRNA-binding</keyword>
<accession>A0A9P1KBH5</accession>
<dbReference type="EMBL" id="FO818640">
    <property type="protein sequence ID" value="CDM92524.1"/>
    <property type="molecule type" value="Genomic_DNA"/>
</dbReference>
<evidence type="ECO:0000256" key="5">
    <source>
        <dbReference type="HAMAP-Rule" id="MF_01334"/>
    </source>
</evidence>
<dbReference type="NCBIfam" id="NF004139">
    <property type="entry name" value="PRK05618.4-2"/>
    <property type="match status" value="1"/>
</dbReference>
<proteinExistence type="inferred from homology"/>
<evidence type="ECO:0000256" key="4">
    <source>
        <dbReference type="ARBA" id="ARBA00023274"/>
    </source>
</evidence>
<dbReference type="SUPFAM" id="SSF50715">
    <property type="entry name" value="Ribosomal protein L25-like"/>
    <property type="match status" value="1"/>
</dbReference>